<evidence type="ECO:0008006" key="3">
    <source>
        <dbReference type="Google" id="ProtNLM"/>
    </source>
</evidence>
<reference evidence="1 2" key="1">
    <citation type="submission" date="2019-09" db="EMBL/GenBank/DDBJ databases">
        <title>The hologenome of the rock-dwelling lichen Lasallia pustulata.</title>
        <authorList>
            <person name="Greshake Tzovaras B."/>
            <person name="Segers F."/>
            <person name="Bicker A."/>
            <person name="Dal Grande F."/>
            <person name="Otte J."/>
            <person name="Hankeln T."/>
            <person name="Schmitt I."/>
            <person name="Ebersberger I."/>
        </authorList>
    </citation>
    <scope>NUCLEOTIDE SEQUENCE [LARGE SCALE GENOMIC DNA]</scope>
    <source>
        <strain evidence="1">A1-1</strain>
    </source>
</reference>
<dbReference type="Proteomes" id="UP000324767">
    <property type="component" value="Unassembled WGS sequence"/>
</dbReference>
<gene>
    <name evidence="1" type="ORF">FRX48_01047</name>
</gene>
<dbReference type="OrthoDB" id="77405at2759"/>
<organism evidence="1 2">
    <name type="scientific">Lasallia pustulata</name>
    <dbReference type="NCBI Taxonomy" id="136370"/>
    <lineage>
        <taxon>Eukaryota</taxon>
        <taxon>Fungi</taxon>
        <taxon>Dikarya</taxon>
        <taxon>Ascomycota</taxon>
        <taxon>Pezizomycotina</taxon>
        <taxon>Lecanoromycetes</taxon>
        <taxon>OSLEUM clade</taxon>
        <taxon>Umbilicariomycetidae</taxon>
        <taxon>Umbilicariales</taxon>
        <taxon>Umbilicariaceae</taxon>
        <taxon>Lasallia</taxon>
    </lineage>
</organism>
<evidence type="ECO:0000313" key="1">
    <source>
        <dbReference type="EMBL" id="KAA6416327.1"/>
    </source>
</evidence>
<comment type="caution">
    <text evidence="1">The sequence shown here is derived from an EMBL/GenBank/DDBJ whole genome shotgun (WGS) entry which is preliminary data.</text>
</comment>
<evidence type="ECO:0000313" key="2">
    <source>
        <dbReference type="Proteomes" id="UP000324767"/>
    </source>
</evidence>
<protein>
    <recommendedName>
        <fullName evidence="3">RRM domain-containing protein</fullName>
    </recommendedName>
</protein>
<name>A0A5M8Q4L6_9LECA</name>
<proteinExistence type="predicted"/>
<accession>A0A5M8Q4L6</accession>
<dbReference type="EMBL" id="VXIT01000001">
    <property type="protein sequence ID" value="KAA6416327.1"/>
    <property type="molecule type" value="Genomic_DNA"/>
</dbReference>
<dbReference type="AlphaFoldDB" id="A0A5M8Q4L6"/>
<sequence>MASSSTRGLQEDNDSVDTCFVNAIEYVNRAHNMLLSPAPEAARKLARVSVDLSMIHREASELVDTSMMSPDFSRPPITPILPPGLYKDIENSESLLAAQRQGHEIVGPGYYLDPPLAPPQAIPQGPPQAISWAQIAARPEESGKGKALTSHGYAASNTRNAQASSESHMVPLPGESAASQQRVLFVKGCRVGTSLHDIAKQISQGPLMSISIGRNPEGPGVFVSIIFFDAEHARAFLRQNASYFKRNGHSLYGVGTTVIQGPLWPADEEIRAMVVAADMIRERRRLIFSGAGLFSRVSGTAFHGDLAAIAGDDNIELIWLYNMGNATAVFASTRAARAVLNELRRRALRDEKYAGAVITFATDPCEKEMRLATSVPKAAAVKRY</sequence>